<name>A0ACA9MWH6_9GLOM</name>
<organism evidence="1 2">
    <name type="scientific">Dentiscutata heterogama</name>
    <dbReference type="NCBI Taxonomy" id="1316150"/>
    <lineage>
        <taxon>Eukaryota</taxon>
        <taxon>Fungi</taxon>
        <taxon>Fungi incertae sedis</taxon>
        <taxon>Mucoromycota</taxon>
        <taxon>Glomeromycotina</taxon>
        <taxon>Glomeromycetes</taxon>
        <taxon>Diversisporales</taxon>
        <taxon>Gigasporaceae</taxon>
        <taxon>Dentiscutata</taxon>
    </lineage>
</organism>
<evidence type="ECO:0000313" key="2">
    <source>
        <dbReference type="Proteomes" id="UP000789702"/>
    </source>
</evidence>
<protein>
    <submittedName>
        <fullName evidence="1">14082_t:CDS:1</fullName>
    </submittedName>
</protein>
<keyword evidence="2" id="KW-1185">Reference proteome</keyword>
<feature type="non-terminal residue" evidence="1">
    <location>
        <position position="1"/>
    </location>
</feature>
<evidence type="ECO:0000313" key="1">
    <source>
        <dbReference type="EMBL" id="CAG8616346.1"/>
    </source>
</evidence>
<dbReference type="Proteomes" id="UP000789702">
    <property type="component" value="Unassembled WGS sequence"/>
</dbReference>
<reference evidence="1" key="1">
    <citation type="submission" date="2021-06" db="EMBL/GenBank/DDBJ databases">
        <authorList>
            <person name="Kallberg Y."/>
            <person name="Tangrot J."/>
            <person name="Rosling A."/>
        </authorList>
    </citation>
    <scope>NUCLEOTIDE SEQUENCE</scope>
    <source>
        <strain evidence="1">IL203A</strain>
    </source>
</reference>
<proteinExistence type="predicted"/>
<gene>
    <name evidence="1" type="ORF">DHETER_LOCUS7838</name>
</gene>
<sequence>LKDAALQWYLNQVQAHENQQLFENWNSFAEGIKTAFQPPITNNFYVAN</sequence>
<comment type="caution">
    <text evidence="1">The sequence shown here is derived from an EMBL/GenBank/DDBJ whole genome shotgun (WGS) entry which is preliminary data.</text>
</comment>
<accession>A0ACA9MWH6</accession>
<dbReference type="EMBL" id="CAJVPU010011628">
    <property type="protein sequence ID" value="CAG8616346.1"/>
    <property type="molecule type" value="Genomic_DNA"/>
</dbReference>